<dbReference type="PANTHER" id="PTHR31636">
    <property type="entry name" value="OSJNBA0084A10.13 PROTEIN-RELATED"/>
    <property type="match status" value="1"/>
</dbReference>
<keyword evidence="5" id="KW-1185">Reference proteome</keyword>
<evidence type="ECO:0000313" key="4">
    <source>
        <dbReference type="EMBL" id="KAK6924322.1"/>
    </source>
</evidence>
<name>A0AAN8V7R4_9MAGN</name>
<organism evidence="4 5">
    <name type="scientific">Dillenia turbinata</name>
    <dbReference type="NCBI Taxonomy" id="194707"/>
    <lineage>
        <taxon>Eukaryota</taxon>
        <taxon>Viridiplantae</taxon>
        <taxon>Streptophyta</taxon>
        <taxon>Embryophyta</taxon>
        <taxon>Tracheophyta</taxon>
        <taxon>Spermatophyta</taxon>
        <taxon>Magnoliopsida</taxon>
        <taxon>eudicotyledons</taxon>
        <taxon>Gunneridae</taxon>
        <taxon>Pentapetalae</taxon>
        <taxon>Dilleniales</taxon>
        <taxon>Dilleniaceae</taxon>
        <taxon>Dillenia</taxon>
    </lineage>
</organism>
<dbReference type="AlphaFoldDB" id="A0AAN8V7R4"/>
<keyword evidence="1" id="KW-0805">Transcription regulation</keyword>
<evidence type="ECO:0000256" key="3">
    <source>
        <dbReference type="PROSITE-ProRule" id="PRU01191"/>
    </source>
</evidence>
<dbReference type="Pfam" id="PF03514">
    <property type="entry name" value="GRAS"/>
    <property type="match status" value="1"/>
</dbReference>
<dbReference type="PROSITE" id="PS50985">
    <property type="entry name" value="GRAS"/>
    <property type="match status" value="1"/>
</dbReference>
<sequence length="494" mass="55766">MKVPLKSSQTNSVNTSFHTPTNSVGCYEPTSVLDVRRSPSPASAIPAVPAVTETHSEDPLLQWDDEFVLNQIGDWDSMLRDLELRDESSHSQPQHFSDISSEYNHILSLQNPNQSFGNFLEDSDVSFGFDFIDELIKAAECFELNELQLTQLILARLNQQLKSPSGKPLQRAAFYFKEALLSLLSGGSNRPARLSSLEIVHTIRAYKAFSGISPVPMFANFTANQAVLEAVDGSAFVHIVDFDIGLGGQWSSFMKEIADRFDSNKTKPPVLRISAIVTEEYAIETKLIRDNLSQFAEELKIRFHIEFILLRNFEVLSFKSIKFIDCEKLAVNLSPFLFRRLGESVRVSSFLSDLRRISPHVVVFVDCEGWIGSETTSFRRSFIEGLEFYSSLFESLDAAGVSGSDWVKKIEAFVLQPKILASVSGGFRNTTSSWRDLFSGSGMRPVLFSQFAEFQAECLVRRAQLRGFHLAKRHTEMLLCWHERVLVSTSAWRW</sequence>
<feature type="region of interest" description="SAW" evidence="3">
    <location>
        <begin position="424"/>
        <end position="493"/>
    </location>
</feature>
<comment type="caution">
    <text evidence="4">The sequence shown here is derived from an EMBL/GenBank/DDBJ whole genome shotgun (WGS) entry which is preliminary data.</text>
</comment>
<gene>
    <name evidence="4" type="ORF">RJ641_010522</name>
</gene>
<feature type="region of interest" description="Leucine repeat II (LRII)" evidence="3">
    <location>
        <begin position="287"/>
        <end position="319"/>
    </location>
</feature>
<evidence type="ECO:0000256" key="1">
    <source>
        <dbReference type="ARBA" id="ARBA00023015"/>
    </source>
</evidence>
<evidence type="ECO:0000313" key="5">
    <source>
        <dbReference type="Proteomes" id="UP001370490"/>
    </source>
</evidence>
<evidence type="ECO:0000256" key="2">
    <source>
        <dbReference type="ARBA" id="ARBA00023163"/>
    </source>
</evidence>
<dbReference type="Proteomes" id="UP001370490">
    <property type="component" value="Unassembled WGS sequence"/>
</dbReference>
<protein>
    <submittedName>
        <fullName evidence="4">Transcription factor GRAS</fullName>
    </submittedName>
</protein>
<comment type="caution">
    <text evidence="3">Lacks conserved residue(s) required for the propagation of feature annotation.</text>
</comment>
<dbReference type="EMBL" id="JBAMMX010000017">
    <property type="protein sequence ID" value="KAK6924322.1"/>
    <property type="molecule type" value="Genomic_DNA"/>
</dbReference>
<dbReference type="InterPro" id="IPR005202">
    <property type="entry name" value="TF_GRAS"/>
</dbReference>
<comment type="similarity">
    <text evidence="3">Belongs to the GRAS family.</text>
</comment>
<accession>A0AAN8V7R4</accession>
<keyword evidence="2" id="KW-0804">Transcription</keyword>
<feature type="short sequence motif" description="VHIID" evidence="3">
    <location>
        <begin position="237"/>
        <end position="241"/>
    </location>
</feature>
<reference evidence="4 5" key="1">
    <citation type="submission" date="2023-12" db="EMBL/GenBank/DDBJ databases">
        <title>A high-quality genome assembly for Dillenia turbinata (Dilleniales).</title>
        <authorList>
            <person name="Chanderbali A."/>
        </authorList>
    </citation>
    <scope>NUCLEOTIDE SEQUENCE [LARGE SCALE GENOMIC DNA]</scope>
    <source>
        <strain evidence="4">LSX21</strain>
        <tissue evidence="4">Leaf</tissue>
    </source>
</reference>
<proteinExistence type="inferred from homology"/>